<dbReference type="RefSeq" id="YP_950749.1">
    <property type="nucleotide sequence ID" value="NC_008725.1"/>
</dbReference>
<proteinExistence type="predicted"/>
<feature type="compositionally biased region" description="Polar residues" evidence="1">
    <location>
        <begin position="115"/>
        <end position="132"/>
    </location>
</feature>
<organism evidence="2 3">
    <name type="scientific">Maruca vitrata nucleopolyhedrovirus</name>
    <dbReference type="NCBI Taxonomy" id="1307954"/>
    <lineage>
        <taxon>Viruses</taxon>
        <taxon>Viruses incertae sedis</taxon>
        <taxon>Naldaviricetes</taxon>
        <taxon>Lefavirales</taxon>
        <taxon>Baculoviridae</taxon>
        <taxon>Alphabaculovirus</taxon>
        <taxon>Alphabaculovirus mavitratae</taxon>
    </lineage>
</organism>
<keyword evidence="3" id="KW-1185">Reference proteome</keyword>
<dbReference type="OrthoDB" id="14881at10239"/>
<gene>
    <name evidence="2" type="primary">lef-6</name>
</gene>
<reference evidence="2 3" key="1">
    <citation type="journal article" date="2008" name="J. Gen. Virol.">
        <title>Genomic and host range studies of Maruca vitrata nucleopolyhedrovirus.</title>
        <authorList>
            <person name="Chen Y.R."/>
            <person name="Wu C.Y."/>
            <person name="Lee S.T."/>
            <person name="Wu Y.J."/>
            <person name="Lo C.F."/>
            <person name="Tsai M.F."/>
            <person name="Wang C.H."/>
        </authorList>
    </citation>
    <scope>NUCLEOTIDE SEQUENCE [LARGE SCALE GENOMIC DNA]</scope>
</reference>
<sequence length="172" mass="20993">MVYLVFYNGFNVEKKFSKEYLNHIYYDQIAHSIQRKIIPDLKNNVDWERSSRKQLHVLNRDVYKRLLKCDGRYYWPNGYRFLCRPYKTRRQAYHEHERLANHTNSIREKKYQRIRSPSSVDTVKYPSSSTPIPDSWYNNNNNDDDDELEQYGRLNGYHREKEVLEDGEIFEN</sequence>
<evidence type="ECO:0000256" key="1">
    <source>
        <dbReference type="SAM" id="MobiDB-lite"/>
    </source>
</evidence>
<accession>A1YR81</accession>
<dbReference type="Proteomes" id="UP000214542">
    <property type="component" value="Segment"/>
</dbReference>
<protein>
    <submittedName>
        <fullName evidence="2">Late expression factor-6</fullName>
    </submittedName>
</protein>
<feature type="region of interest" description="Disordered" evidence="1">
    <location>
        <begin position="115"/>
        <end position="149"/>
    </location>
</feature>
<evidence type="ECO:0000313" key="2">
    <source>
        <dbReference type="EMBL" id="ABL75971.1"/>
    </source>
</evidence>
<dbReference type="GeneID" id="4642971"/>
<evidence type="ECO:0000313" key="3">
    <source>
        <dbReference type="Proteomes" id="UP000214542"/>
    </source>
</evidence>
<dbReference type="KEGG" id="vg:4642971"/>
<name>A1YR81_9ABAC</name>
<dbReference type="EMBL" id="EF125867">
    <property type="protein sequence ID" value="ABL75971.1"/>
    <property type="molecule type" value="Genomic_DNA"/>
</dbReference>